<sequence>MSCCFFVVLFILGIVKKKRRLKMSIETRAAFEKVKPIILKLKRHYYIQLWDRDDWLQEGHIILLQLLERYPELIEEEERLYRYFKTKFSSYLKDLLRRQESQKRQFHKLAYEEIGEVAHAIPSRGLWLDDYVAYQEVIASLENQLNSQERMQFQALIRGERFKGRRALLRKISPYFKEFAQQL</sequence>
<evidence type="ECO:0000313" key="2">
    <source>
        <dbReference type="Proteomes" id="UP000316580"/>
    </source>
</evidence>
<dbReference type="EMBL" id="VCID01000500">
    <property type="protein sequence ID" value="TNY48016.1"/>
    <property type="molecule type" value="Genomic_DNA"/>
</dbReference>
<organism evidence="1 2">
    <name type="scientific">Streptococcus pyogenes</name>
    <dbReference type="NCBI Taxonomy" id="1314"/>
    <lineage>
        <taxon>Bacteria</taxon>
        <taxon>Bacillati</taxon>
        <taxon>Bacillota</taxon>
        <taxon>Bacilli</taxon>
        <taxon>Lactobacillales</taxon>
        <taxon>Streptococcaceae</taxon>
        <taxon>Streptococcus</taxon>
    </lineage>
</organism>
<accession>A0A4U7HSB6</accession>
<comment type="caution">
    <text evidence="1">The sequence shown here is derived from an EMBL/GenBank/DDBJ whole genome shotgun (WGS) entry which is preliminary data.</text>
</comment>
<evidence type="ECO:0000313" key="1">
    <source>
        <dbReference type="EMBL" id="TNY48016.1"/>
    </source>
</evidence>
<dbReference type="RefSeq" id="WP_010921894.1">
    <property type="nucleotide sequence ID" value="NZ_AP017629.1"/>
</dbReference>
<dbReference type="GeneID" id="69901406"/>
<dbReference type="OMA" id="GMLVLYE"/>
<protein>
    <submittedName>
        <fullName evidence="1">Sigma-70 family RNA polymerase sigma factor</fullName>
    </submittedName>
</protein>
<proteinExistence type="predicted"/>
<dbReference type="AlphaFoldDB" id="A0A4U7HSB6"/>
<gene>
    <name evidence="1" type="ORF">FGO82_03410</name>
</gene>
<dbReference type="Proteomes" id="UP000316580">
    <property type="component" value="Unassembled WGS sequence"/>
</dbReference>
<name>A0A4U7HSB6_STRPY</name>
<reference evidence="1 2" key="1">
    <citation type="submission" date="2019-05" db="EMBL/GenBank/DDBJ databases">
        <title>Novel genomic isolates of S.pyogenes and S.dysgalactiae subsp. equisimilis associated to necrotising fasciitis (NSTI).</title>
        <authorList>
            <person name="Barrantes I."/>
        </authorList>
    </citation>
    <scope>NUCLEOTIDE SEQUENCE [LARGE SCALE GENOMIC DNA]</scope>
    <source>
        <strain evidence="1 2">SPY6028</strain>
    </source>
</reference>